<dbReference type="SUPFAM" id="SSF56601">
    <property type="entry name" value="beta-lactamase/transpeptidase-like"/>
    <property type="match status" value="1"/>
</dbReference>
<sequence>MKKVDVKESVFARRFRRLFAGCMAVASAMCVLIFPVSGYLPLDEDVVDRAEEKKKDEIEALQMEGTIPGDIYDRNGEMLISCTDDGENWYRDDSAYTMTVGFLEEAGSGYLMKRMSSDLLYADQENKKGRSLILTLDAGLQELLWRQISQGEGERGSIAVLDAVTGEILGLAYAPSFSVSELRTAVSGQDEEKVGWEELMLDGQQKLLFQLQNPTRPGSIYKIVTGIGILENGLENVRIDDGGSSVDNYGEFEVNNNMENAYGALNFHDAFVYSSNIYFARMAYDYLGWNEMEELAQRCHIGGRISCDFGLLYSTFESGVQPYDMSRPNEMLARTGYGYADLQMNVVQAAMLAQGIANDGVMCRPYMVESVHETDGYLVDKDTWEYRLGDEVESRSGYDTREKYQITDVQTADAIGDAMEAAYRNVQATLGLSGTSQEGISADGETWSVALKTGTADLTENGTENNLWIVSYAPADQPRYVVAVNRYWVDSQHGADLFRDLVPVYEYLIRNS</sequence>
<dbReference type="AlphaFoldDB" id="A0A9D1XC19"/>
<evidence type="ECO:0000259" key="2">
    <source>
        <dbReference type="Pfam" id="PF00905"/>
    </source>
</evidence>
<dbReference type="Proteomes" id="UP000886890">
    <property type="component" value="Unassembled WGS sequence"/>
</dbReference>
<keyword evidence="1" id="KW-0472">Membrane</keyword>
<name>A0A9D1XC19_9FIRM</name>
<proteinExistence type="predicted"/>
<evidence type="ECO:0000256" key="1">
    <source>
        <dbReference type="SAM" id="Phobius"/>
    </source>
</evidence>
<evidence type="ECO:0000313" key="4">
    <source>
        <dbReference type="Proteomes" id="UP000886890"/>
    </source>
</evidence>
<dbReference type="PANTHER" id="PTHR30627:SF24">
    <property type="entry name" value="PENICILLIN-BINDING PROTEIN 4B"/>
    <property type="match status" value="1"/>
</dbReference>
<dbReference type="Gene3D" id="3.40.710.10">
    <property type="entry name" value="DD-peptidase/beta-lactamase superfamily"/>
    <property type="match status" value="1"/>
</dbReference>
<dbReference type="GO" id="GO:0008658">
    <property type="term" value="F:penicillin binding"/>
    <property type="evidence" value="ECO:0007669"/>
    <property type="project" value="InterPro"/>
</dbReference>
<dbReference type="GO" id="GO:0071972">
    <property type="term" value="F:peptidoglycan L,D-transpeptidase activity"/>
    <property type="evidence" value="ECO:0007669"/>
    <property type="project" value="TreeGrafter"/>
</dbReference>
<dbReference type="Gene3D" id="3.90.1310.10">
    <property type="entry name" value="Penicillin-binding protein 2a (Domain 2)"/>
    <property type="match status" value="1"/>
</dbReference>
<reference evidence="3" key="1">
    <citation type="journal article" date="2021" name="PeerJ">
        <title>Extensive microbial diversity within the chicken gut microbiome revealed by metagenomics and culture.</title>
        <authorList>
            <person name="Gilroy R."/>
            <person name="Ravi A."/>
            <person name="Getino M."/>
            <person name="Pursley I."/>
            <person name="Horton D.L."/>
            <person name="Alikhan N.F."/>
            <person name="Baker D."/>
            <person name="Gharbi K."/>
            <person name="Hall N."/>
            <person name="Watson M."/>
            <person name="Adriaenssens E.M."/>
            <person name="Foster-Nyarko E."/>
            <person name="Jarju S."/>
            <person name="Secka A."/>
            <person name="Antonio M."/>
            <person name="Oren A."/>
            <person name="Chaudhuri R.R."/>
            <person name="La Ragione R."/>
            <person name="Hildebrand F."/>
            <person name="Pallen M.J."/>
        </authorList>
    </citation>
    <scope>NUCLEOTIDE SEQUENCE</scope>
    <source>
        <strain evidence="3">CHK183-1962</strain>
    </source>
</reference>
<dbReference type="GO" id="GO:0071555">
    <property type="term" value="P:cell wall organization"/>
    <property type="evidence" value="ECO:0007669"/>
    <property type="project" value="TreeGrafter"/>
</dbReference>
<dbReference type="InterPro" id="IPR050515">
    <property type="entry name" value="Beta-lactam/transpept"/>
</dbReference>
<accession>A0A9D1XC19</accession>
<gene>
    <name evidence="3" type="ORF">H9734_02500</name>
</gene>
<organism evidence="3 4">
    <name type="scientific">Candidatus Fusicatenibacter merdavium</name>
    <dbReference type="NCBI Taxonomy" id="2838600"/>
    <lineage>
        <taxon>Bacteria</taxon>
        <taxon>Bacillati</taxon>
        <taxon>Bacillota</taxon>
        <taxon>Clostridia</taxon>
        <taxon>Lachnospirales</taxon>
        <taxon>Lachnospiraceae</taxon>
        <taxon>Fusicatenibacter</taxon>
    </lineage>
</organism>
<keyword evidence="1" id="KW-1133">Transmembrane helix</keyword>
<feature type="domain" description="Penicillin-binding protein transpeptidase" evidence="2">
    <location>
        <begin position="156"/>
        <end position="486"/>
    </location>
</feature>
<dbReference type="InterPro" id="IPR012338">
    <property type="entry name" value="Beta-lactam/transpept-like"/>
</dbReference>
<dbReference type="Pfam" id="PF00905">
    <property type="entry name" value="Transpeptidase"/>
    <property type="match status" value="1"/>
</dbReference>
<protein>
    <recommendedName>
        <fullName evidence="2">Penicillin-binding protein transpeptidase domain-containing protein</fullName>
    </recommendedName>
</protein>
<keyword evidence="1" id="KW-0812">Transmembrane</keyword>
<dbReference type="GO" id="GO:0005886">
    <property type="term" value="C:plasma membrane"/>
    <property type="evidence" value="ECO:0007669"/>
    <property type="project" value="TreeGrafter"/>
</dbReference>
<comment type="caution">
    <text evidence="3">The sequence shown here is derived from an EMBL/GenBank/DDBJ whole genome shotgun (WGS) entry which is preliminary data.</text>
</comment>
<evidence type="ECO:0000313" key="3">
    <source>
        <dbReference type="EMBL" id="HIX76455.1"/>
    </source>
</evidence>
<reference evidence="3" key="2">
    <citation type="submission" date="2021-04" db="EMBL/GenBank/DDBJ databases">
        <authorList>
            <person name="Gilroy R."/>
        </authorList>
    </citation>
    <scope>NUCLEOTIDE SEQUENCE</scope>
    <source>
        <strain evidence="3">CHK183-1962</strain>
    </source>
</reference>
<dbReference type="InterPro" id="IPR001460">
    <property type="entry name" value="PCN-bd_Tpept"/>
</dbReference>
<feature type="transmembrane region" description="Helical" evidence="1">
    <location>
        <begin position="18"/>
        <end position="40"/>
    </location>
</feature>
<dbReference type="EMBL" id="DXEK01000042">
    <property type="protein sequence ID" value="HIX76455.1"/>
    <property type="molecule type" value="Genomic_DNA"/>
</dbReference>
<dbReference type="PANTHER" id="PTHR30627">
    <property type="entry name" value="PEPTIDOGLYCAN D,D-TRANSPEPTIDASE"/>
    <property type="match status" value="1"/>
</dbReference>